<keyword evidence="1" id="KW-0812">Transmembrane</keyword>
<dbReference type="Proteomes" id="UP000287872">
    <property type="component" value="Unassembled WGS sequence"/>
</dbReference>
<protein>
    <submittedName>
        <fullName evidence="2">Uncharacterized protein</fullName>
    </submittedName>
</protein>
<accession>A0A401UMM7</accession>
<evidence type="ECO:0000313" key="2">
    <source>
        <dbReference type="EMBL" id="GCD10786.1"/>
    </source>
</evidence>
<gene>
    <name evidence="2" type="ORF">Ctaglu_24090</name>
</gene>
<keyword evidence="1" id="KW-1133">Transmembrane helix</keyword>
<dbReference type="AlphaFoldDB" id="A0A401UMM7"/>
<dbReference type="EMBL" id="BHYK01000012">
    <property type="protein sequence ID" value="GCD10786.1"/>
    <property type="molecule type" value="Genomic_DNA"/>
</dbReference>
<comment type="caution">
    <text evidence="2">The sequence shown here is derived from an EMBL/GenBank/DDBJ whole genome shotgun (WGS) entry which is preliminary data.</text>
</comment>
<organism evidence="2 3">
    <name type="scientific">Clostridium tagluense</name>
    <dbReference type="NCBI Taxonomy" id="360422"/>
    <lineage>
        <taxon>Bacteria</taxon>
        <taxon>Bacillati</taxon>
        <taxon>Bacillota</taxon>
        <taxon>Clostridia</taxon>
        <taxon>Eubacteriales</taxon>
        <taxon>Clostridiaceae</taxon>
        <taxon>Clostridium</taxon>
    </lineage>
</organism>
<proteinExistence type="predicted"/>
<dbReference type="RefSeq" id="WP_125002005.1">
    <property type="nucleotide sequence ID" value="NZ_BHYK01000012.1"/>
</dbReference>
<evidence type="ECO:0000313" key="3">
    <source>
        <dbReference type="Proteomes" id="UP000287872"/>
    </source>
</evidence>
<evidence type="ECO:0000256" key="1">
    <source>
        <dbReference type="SAM" id="Phobius"/>
    </source>
</evidence>
<feature type="transmembrane region" description="Helical" evidence="1">
    <location>
        <begin position="20"/>
        <end position="53"/>
    </location>
</feature>
<keyword evidence="1" id="KW-0472">Membrane</keyword>
<sequence>MEYTKGKNTISKLMKSALSIGIFIVLLVAIPFVAIFVIRALFFIAVFGVLAWYGVKLIKTIKNFIYKLSTKKSANIQADMSSSEIYRAESMDINYEDSVIIDVDYEKVE</sequence>
<keyword evidence="3" id="KW-1185">Reference proteome</keyword>
<name>A0A401UMM7_9CLOT</name>
<dbReference type="OrthoDB" id="9973418at2"/>
<reference evidence="2 3" key="1">
    <citation type="submission" date="2018-11" db="EMBL/GenBank/DDBJ databases">
        <title>Genome sequencing and assembly of Clostridium tagluense strain A121.</title>
        <authorList>
            <person name="Murakami T."/>
            <person name="Segawa T."/>
            <person name="Shcherbakova V.A."/>
            <person name="Mori H."/>
            <person name="Yoshimura Y."/>
        </authorList>
    </citation>
    <scope>NUCLEOTIDE SEQUENCE [LARGE SCALE GENOMIC DNA]</scope>
    <source>
        <strain evidence="2 3">A121</strain>
    </source>
</reference>